<dbReference type="InterPro" id="IPR036597">
    <property type="entry name" value="Fido-like_dom_sf"/>
</dbReference>
<dbReference type="InterPro" id="IPR036388">
    <property type="entry name" value="WH-like_DNA-bd_sf"/>
</dbReference>
<dbReference type="PROSITE" id="PS51459">
    <property type="entry name" value="FIDO"/>
    <property type="match status" value="1"/>
</dbReference>
<dbReference type="PANTHER" id="PTHR13504:SF33">
    <property type="entry name" value="FIC FAMILY PROTEIN"/>
    <property type="match status" value="1"/>
</dbReference>
<dbReference type="Gene3D" id="1.10.3290.10">
    <property type="entry name" value="Fido-like domain"/>
    <property type="match status" value="1"/>
</dbReference>
<keyword evidence="3" id="KW-1185">Reference proteome</keyword>
<accession>A0ABU3DZF7</accession>
<evidence type="ECO:0000313" key="2">
    <source>
        <dbReference type="EMBL" id="MDT0689091.1"/>
    </source>
</evidence>
<dbReference type="EMBL" id="JAVRHM010000004">
    <property type="protein sequence ID" value="MDT0689091.1"/>
    <property type="molecule type" value="Genomic_DNA"/>
</dbReference>
<evidence type="ECO:0000313" key="3">
    <source>
        <dbReference type="Proteomes" id="UP001261624"/>
    </source>
</evidence>
<dbReference type="InterPro" id="IPR025230">
    <property type="entry name" value="DUF4172"/>
</dbReference>
<sequence length="367" mass="42719">MAWNWQLRSWSHFEFTPEVLLPYEKTFLQKAGMLYGSMKHISNENQDELKIMLLSDEAFQTSKIEGELLDRDSLQSSIRKHFDLQADKSKVSLAEDGVSKMMIDLYRNYSSPLTHEQLFLWHEMLMNERRDLQDIGSYRTHKDPMQIVSGSMGRPIVHFEAPPSSAVKKEMDKYISWFNDTGDKYSDSLVKSGIAHLYFESIHPFEDGNGRIGRALSEKVLSQYLERPTLIALSHVIENNKKLYYSSLHLNSKEIEITGWLEYFCETILQAQDYTQRMIDFTISKTKYFQEFDEKFNERQRKVVNRIFREGIEGFKGGLSADNYIKITGTTASTATRDLKKMVDLGAFIKTGERKSTRYQLNLILDN</sequence>
<name>A0ABU3DZF7_9FLAO</name>
<dbReference type="InterPro" id="IPR003812">
    <property type="entry name" value="Fido"/>
</dbReference>
<dbReference type="Pfam" id="PF02661">
    <property type="entry name" value="Fic"/>
    <property type="match status" value="1"/>
</dbReference>
<feature type="domain" description="Fido" evidence="1">
    <location>
        <begin position="113"/>
        <end position="266"/>
    </location>
</feature>
<gene>
    <name evidence="2" type="ORF">RM549_04800</name>
</gene>
<dbReference type="InterPro" id="IPR040198">
    <property type="entry name" value="Fido_containing"/>
</dbReference>
<dbReference type="PANTHER" id="PTHR13504">
    <property type="entry name" value="FIDO DOMAIN-CONTAINING PROTEIN DDB_G0283145"/>
    <property type="match status" value="1"/>
</dbReference>
<dbReference type="SUPFAM" id="SSF140931">
    <property type="entry name" value="Fic-like"/>
    <property type="match status" value="1"/>
</dbReference>
<comment type="caution">
    <text evidence="2">The sequence shown here is derived from an EMBL/GenBank/DDBJ whole genome shotgun (WGS) entry which is preliminary data.</text>
</comment>
<dbReference type="Proteomes" id="UP001261624">
    <property type="component" value="Unassembled WGS sequence"/>
</dbReference>
<dbReference type="RefSeq" id="WP_311682309.1">
    <property type="nucleotide sequence ID" value="NZ_JAVRHM010000004.1"/>
</dbReference>
<dbReference type="Pfam" id="PF13776">
    <property type="entry name" value="DUF4172"/>
    <property type="match status" value="1"/>
</dbReference>
<proteinExistence type="predicted"/>
<reference evidence="2 3" key="1">
    <citation type="submission" date="2023-09" db="EMBL/GenBank/DDBJ databases">
        <authorList>
            <person name="Rey-Velasco X."/>
        </authorList>
    </citation>
    <scope>NUCLEOTIDE SEQUENCE [LARGE SCALE GENOMIC DNA]</scope>
    <source>
        <strain evidence="2 3">F188</strain>
    </source>
</reference>
<evidence type="ECO:0000259" key="1">
    <source>
        <dbReference type="PROSITE" id="PS51459"/>
    </source>
</evidence>
<dbReference type="Gene3D" id="1.10.10.10">
    <property type="entry name" value="Winged helix-like DNA-binding domain superfamily/Winged helix DNA-binding domain"/>
    <property type="match status" value="1"/>
</dbReference>
<organism evidence="2 3">
    <name type="scientific">Autumnicola patrickiae</name>
    <dbReference type="NCBI Taxonomy" id="3075591"/>
    <lineage>
        <taxon>Bacteria</taxon>
        <taxon>Pseudomonadati</taxon>
        <taxon>Bacteroidota</taxon>
        <taxon>Flavobacteriia</taxon>
        <taxon>Flavobacteriales</taxon>
        <taxon>Flavobacteriaceae</taxon>
        <taxon>Autumnicola</taxon>
    </lineage>
</organism>
<protein>
    <submittedName>
        <fullName evidence="2">Fic family protein</fullName>
    </submittedName>
</protein>